<protein>
    <submittedName>
        <fullName evidence="1">Uncharacterized protein</fullName>
    </submittedName>
</protein>
<dbReference type="EMBL" id="KB445798">
    <property type="protein sequence ID" value="EMD36336.1"/>
    <property type="molecule type" value="Genomic_DNA"/>
</dbReference>
<reference evidence="1 2" key="1">
    <citation type="journal article" date="2012" name="Proc. Natl. Acad. Sci. U.S.A.">
        <title>Comparative genomics of Ceriporiopsis subvermispora and Phanerochaete chrysosporium provide insight into selective ligninolysis.</title>
        <authorList>
            <person name="Fernandez-Fueyo E."/>
            <person name="Ruiz-Duenas F.J."/>
            <person name="Ferreira P."/>
            <person name="Floudas D."/>
            <person name="Hibbett D.S."/>
            <person name="Canessa P."/>
            <person name="Larrondo L.F."/>
            <person name="James T.Y."/>
            <person name="Seelenfreund D."/>
            <person name="Lobos S."/>
            <person name="Polanco R."/>
            <person name="Tello M."/>
            <person name="Honda Y."/>
            <person name="Watanabe T."/>
            <person name="Watanabe T."/>
            <person name="Ryu J.S."/>
            <person name="Kubicek C.P."/>
            <person name="Schmoll M."/>
            <person name="Gaskell J."/>
            <person name="Hammel K.E."/>
            <person name="St John F.J."/>
            <person name="Vanden Wymelenberg A."/>
            <person name="Sabat G."/>
            <person name="Splinter BonDurant S."/>
            <person name="Syed K."/>
            <person name="Yadav J.S."/>
            <person name="Doddapaneni H."/>
            <person name="Subramanian V."/>
            <person name="Lavin J.L."/>
            <person name="Oguiza J.A."/>
            <person name="Perez G."/>
            <person name="Pisabarro A.G."/>
            <person name="Ramirez L."/>
            <person name="Santoyo F."/>
            <person name="Master E."/>
            <person name="Coutinho P.M."/>
            <person name="Henrissat B."/>
            <person name="Lombard V."/>
            <person name="Magnuson J.K."/>
            <person name="Kuees U."/>
            <person name="Hori C."/>
            <person name="Igarashi K."/>
            <person name="Samejima M."/>
            <person name="Held B.W."/>
            <person name="Barry K.W."/>
            <person name="LaButti K.M."/>
            <person name="Lapidus A."/>
            <person name="Lindquist E.A."/>
            <person name="Lucas S.M."/>
            <person name="Riley R."/>
            <person name="Salamov A.A."/>
            <person name="Hoffmeister D."/>
            <person name="Schwenk D."/>
            <person name="Hadar Y."/>
            <person name="Yarden O."/>
            <person name="de Vries R.P."/>
            <person name="Wiebenga A."/>
            <person name="Stenlid J."/>
            <person name="Eastwood D."/>
            <person name="Grigoriev I.V."/>
            <person name="Berka R.M."/>
            <person name="Blanchette R.A."/>
            <person name="Kersten P."/>
            <person name="Martinez A.T."/>
            <person name="Vicuna R."/>
            <person name="Cullen D."/>
        </authorList>
    </citation>
    <scope>NUCLEOTIDE SEQUENCE [LARGE SCALE GENOMIC DNA]</scope>
    <source>
        <strain evidence="1 2">B</strain>
    </source>
</reference>
<evidence type="ECO:0000313" key="1">
    <source>
        <dbReference type="EMBL" id="EMD36336.1"/>
    </source>
</evidence>
<evidence type="ECO:0000313" key="2">
    <source>
        <dbReference type="Proteomes" id="UP000016930"/>
    </source>
</evidence>
<organism evidence="1 2">
    <name type="scientific">Ceriporiopsis subvermispora (strain B)</name>
    <name type="common">White-rot fungus</name>
    <name type="synonym">Gelatoporia subvermispora</name>
    <dbReference type="NCBI Taxonomy" id="914234"/>
    <lineage>
        <taxon>Eukaryota</taxon>
        <taxon>Fungi</taxon>
        <taxon>Dikarya</taxon>
        <taxon>Basidiomycota</taxon>
        <taxon>Agaricomycotina</taxon>
        <taxon>Agaricomycetes</taxon>
        <taxon>Polyporales</taxon>
        <taxon>Gelatoporiaceae</taxon>
        <taxon>Gelatoporia</taxon>
    </lineage>
</organism>
<keyword evidence="2" id="KW-1185">Reference proteome</keyword>
<dbReference type="AlphaFoldDB" id="M2RC13"/>
<accession>M2RC13</accession>
<dbReference type="HOGENOM" id="CLU_2775725_0_0_1"/>
<proteinExistence type="predicted"/>
<sequence>MSKHIADGLDDEYPRVTLLMYLECIVNLMQAAGMLLLWPPAVRLPLEVRAHGVIGRKSAIVCAQDVSSV</sequence>
<dbReference type="Proteomes" id="UP000016930">
    <property type="component" value="Unassembled WGS sequence"/>
</dbReference>
<gene>
    <name evidence="1" type="ORF">CERSUDRAFT_84411</name>
</gene>
<name>M2RC13_CERS8</name>